<keyword evidence="7" id="KW-0274">FAD</keyword>
<keyword evidence="6" id="KW-0479">Metal-binding</keyword>
<keyword evidence="4" id="KW-0285">Flavoprotein</keyword>
<dbReference type="InterPro" id="IPR003374">
    <property type="entry name" value="ApbE-like_sf"/>
</dbReference>
<sequence>MQATRHPINRRDLLRMAGAATITSLAAPALARAAGPVDILTGTAFTTEWQISLPAGTMPIGLGAEVQALFDGIDRQMSPYRADSDLTRLNTAASGRCALPAELLHVARAALDLAAMSGGRYDPTVGPLVARWGFGPISGNMSPDLPGFTLEPDAIVKDHAGLTLDLCGIAKGYALDELARLLMAAGHHDFFIDLGGEVFAKGLHPEGRAWRVGVEDPRPEMDGVAEVLALTNLAIATSGDRNNGYTLGARRYSHIIDPTTREPVTGRIASVSVLGQDAMHADGWATALMAAGSEAGPELARQNGLSAMFLLRDGAGFSRVTTSGFTAHLA</sequence>
<evidence type="ECO:0000256" key="5">
    <source>
        <dbReference type="ARBA" id="ARBA00022679"/>
    </source>
</evidence>
<dbReference type="Gene3D" id="3.10.520.10">
    <property type="entry name" value="ApbE-like domains"/>
    <property type="match status" value="1"/>
</dbReference>
<evidence type="ECO:0000256" key="4">
    <source>
        <dbReference type="ARBA" id="ARBA00022630"/>
    </source>
</evidence>
<dbReference type="PANTHER" id="PTHR30040">
    <property type="entry name" value="THIAMINE BIOSYNTHESIS LIPOPROTEIN APBE"/>
    <property type="match status" value="1"/>
</dbReference>
<dbReference type="EMBL" id="BROH01000019">
    <property type="protein sequence ID" value="GKY90144.1"/>
    <property type="molecule type" value="Genomic_DNA"/>
</dbReference>
<dbReference type="PANTHER" id="PTHR30040:SF2">
    <property type="entry name" value="FAD:PROTEIN FMN TRANSFERASE"/>
    <property type="match status" value="1"/>
</dbReference>
<evidence type="ECO:0000256" key="7">
    <source>
        <dbReference type="ARBA" id="ARBA00022827"/>
    </source>
</evidence>
<dbReference type="GO" id="GO:0016740">
    <property type="term" value="F:transferase activity"/>
    <property type="evidence" value="ECO:0007669"/>
    <property type="project" value="UniProtKB-KW"/>
</dbReference>
<comment type="caution">
    <text evidence="12">The sequence shown here is derived from an EMBL/GenBank/DDBJ whole genome shotgun (WGS) entry which is preliminary data.</text>
</comment>
<proteinExistence type="predicted"/>
<dbReference type="Proteomes" id="UP001144205">
    <property type="component" value="Unassembled WGS sequence"/>
</dbReference>
<keyword evidence="13" id="KW-1185">Reference proteome</keyword>
<dbReference type="Pfam" id="PF02424">
    <property type="entry name" value="ApbE"/>
    <property type="match status" value="1"/>
</dbReference>
<organism evidence="12 13">
    <name type="scientific">Sinisalibacter aestuarii</name>
    <dbReference type="NCBI Taxonomy" id="2949426"/>
    <lineage>
        <taxon>Bacteria</taxon>
        <taxon>Pseudomonadati</taxon>
        <taxon>Pseudomonadota</taxon>
        <taxon>Alphaproteobacteria</taxon>
        <taxon>Rhodobacterales</taxon>
        <taxon>Roseobacteraceae</taxon>
        <taxon>Sinisalibacter</taxon>
    </lineage>
</organism>
<comment type="cofactor">
    <cofactor evidence="1">
        <name>Mg(2+)</name>
        <dbReference type="ChEBI" id="CHEBI:18420"/>
    </cofactor>
</comment>
<evidence type="ECO:0000256" key="3">
    <source>
        <dbReference type="ARBA" id="ARBA00016337"/>
    </source>
</evidence>
<evidence type="ECO:0000313" key="12">
    <source>
        <dbReference type="EMBL" id="GKY90144.1"/>
    </source>
</evidence>
<accession>A0ABQ5LYX1</accession>
<evidence type="ECO:0000256" key="11">
    <source>
        <dbReference type="SAM" id="SignalP"/>
    </source>
</evidence>
<evidence type="ECO:0000256" key="6">
    <source>
        <dbReference type="ARBA" id="ARBA00022723"/>
    </source>
</evidence>
<dbReference type="InterPro" id="IPR024932">
    <property type="entry name" value="ApbE"/>
</dbReference>
<gene>
    <name evidence="12" type="primary">apbE_2</name>
    <name evidence="12" type="ORF">STA1M1_40130</name>
</gene>
<dbReference type="RefSeq" id="WP_281844039.1">
    <property type="nucleotide sequence ID" value="NZ_BROH01000019.1"/>
</dbReference>
<evidence type="ECO:0000256" key="9">
    <source>
        <dbReference type="ARBA" id="ARBA00031306"/>
    </source>
</evidence>
<feature type="chain" id="PRO_5047244476" description="FAD:protein FMN transferase" evidence="11">
    <location>
        <begin position="34"/>
        <end position="330"/>
    </location>
</feature>
<evidence type="ECO:0000256" key="2">
    <source>
        <dbReference type="ARBA" id="ARBA00011955"/>
    </source>
</evidence>
<evidence type="ECO:0000313" key="13">
    <source>
        <dbReference type="Proteomes" id="UP001144205"/>
    </source>
</evidence>
<dbReference type="EC" id="2.7.1.180" evidence="2"/>
<dbReference type="InterPro" id="IPR006311">
    <property type="entry name" value="TAT_signal"/>
</dbReference>
<keyword evidence="11" id="KW-0732">Signal</keyword>
<protein>
    <recommendedName>
        <fullName evidence="3">FAD:protein FMN transferase</fullName>
        <ecNumber evidence="2">2.7.1.180</ecNumber>
    </recommendedName>
    <alternativeName>
        <fullName evidence="9">Flavin transferase</fullName>
    </alternativeName>
</protein>
<keyword evidence="5 12" id="KW-0808">Transferase</keyword>
<dbReference type="PROSITE" id="PS51318">
    <property type="entry name" value="TAT"/>
    <property type="match status" value="1"/>
</dbReference>
<name>A0ABQ5LYX1_9RHOB</name>
<keyword evidence="8" id="KW-0460">Magnesium</keyword>
<comment type="catalytic activity">
    <reaction evidence="10">
        <text>L-threonyl-[protein] + FAD = FMN-L-threonyl-[protein] + AMP + H(+)</text>
        <dbReference type="Rhea" id="RHEA:36847"/>
        <dbReference type="Rhea" id="RHEA-COMP:11060"/>
        <dbReference type="Rhea" id="RHEA-COMP:11061"/>
        <dbReference type="ChEBI" id="CHEBI:15378"/>
        <dbReference type="ChEBI" id="CHEBI:30013"/>
        <dbReference type="ChEBI" id="CHEBI:57692"/>
        <dbReference type="ChEBI" id="CHEBI:74257"/>
        <dbReference type="ChEBI" id="CHEBI:456215"/>
        <dbReference type="EC" id="2.7.1.180"/>
    </reaction>
</comment>
<evidence type="ECO:0000256" key="8">
    <source>
        <dbReference type="ARBA" id="ARBA00022842"/>
    </source>
</evidence>
<reference evidence="12" key="1">
    <citation type="journal article" date="2023" name="Int. J. Syst. Evol. Microbiol.">
        <title>Sinisalibacter aestuarii sp. nov., isolated from estuarine sediment of the Arakawa River.</title>
        <authorList>
            <person name="Arafat S.T."/>
            <person name="Hirano S."/>
            <person name="Sato A."/>
            <person name="Takeuchi K."/>
            <person name="Yasuda T."/>
            <person name="Terahara T."/>
            <person name="Hamada M."/>
            <person name="Kobayashi T."/>
        </authorList>
    </citation>
    <scope>NUCLEOTIDE SEQUENCE</scope>
    <source>
        <strain evidence="12">B-399</strain>
    </source>
</reference>
<feature type="signal peptide" evidence="11">
    <location>
        <begin position="1"/>
        <end position="33"/>
    </location>
</feature>
<evidence type="ECO:0000256" key="10">
    <source>
        <dbReference type="ARBA" id="ARBA00048540"/>
    </source>
</evidence>
<dbReference type="SUPFAM" id="SSF143631">
    <property type="entry name" value="ApbE-like"/>
    <property type="match status" value="1"/>
</dbReference>
<evidence type="ECO:0000256" key="1">
    <source>
        <dbReference type="ARBA" id="ARBA00001946"/>
    </source>
</evidence>